<evidence type="ECO:0000313" key="1">
    <source>
        <dbReference type="EMBL" id="KAL0487693.1"/>
    </source>
</evidence>
<dbReference type="PANTHER" id="PTHR47236">
    <property type="entry name" value="GENE, 32742-RELATED-RELATED"/>
    <property type="match status" value="1"/>
</dbReference>
<dbReference type="EMBL" id="JAOPGA020001362">
    <property type="protein sequence ID" value="KAL0487693.1"/>
    <property type="molecule type" value="Genomic_DNA"/>
</dbReference>
<sequence length="216" mass="24991">MASNDKDWLDRLIKSPLYAKLNRIEKMLKNLNGDVGAAVYRDDKDQEYECEGVLTERKPNELGPIPFVVFKFGDFVIKLLDSKFKLPQVQIMPAASLPKNDYVKNAYRNSIYYDKDRGVLYVRDKRLDNVGDYAVMIVHCMAHLLIGDFTDDSNPLVVKNFYKMMAVCNQDVFHQRTLNVEPKSLVSPDMKEKFVKDPEKFASDLLNSTIKQRVRK</sequence>
<protein>
    <submittedName>
        <fullName evidence="1">Uncharacterized protein</fullName>
    </submittedName>
</protein>
<name>A0AAW2ZEA1_9EUKA</name>
<accession>A0AAW2ZEA1</accession>
<dbReference type="AlphaFoldDB" id="A0AAW2ZEA1"/>
<dbReference type="Proteomes" id="UP001431209">
    <property type="component" value="Unassembled WGS sequence"/>
</dbReference>
<gene>
    <name evidence="1" type="ORF">AKO1_000181</name>
</gene>
<keyword evidence="2" id="KW-1185">Reference proteome</keyword>
<evidence type="ECO:0000313" key="2">
    <source>
        <dbReference type="Proteomes" id="UP001431209"/>
    </source>
</evidence>
<reference evidence="1 2" key="1">
    <citation type="submission" date="2024-03" db="EMBL/GenBank/DDBJ databases">
        <title>The Acrasis kona genome and developmental transcriptomes reveal deep origins of eukaryotic multicellular pathways.</title>
        <authorList>
            <person name="Sheikh S."/>
            <person name="Fu C.-J."/>
            <person name="Brown M.W."/>
            <person name="Baldauf S.L."/>
        </authorList>
    </citation>
    <scope>NUCLEOTIDE SEQUENCE [LARGE SCALE GENOMIC DNA]</scope>
    <source>
        <strain evidence="1 2">ATCC MYA-3509</strain>
    </source>
</reference>
<proteinExistence type="predicted"/>
<comment type="caution">
    <text evidence="1">The sequence shown here is derived from an EMBL/GenBank/DDBJ whole genome shotgun (WGS) entry which is preliminary data.</text>
</comment>
<dbReference type="PANTHER" id="PTHR47236:SF4">
    <property type="entry name" value="GENE 9195-RELATED"/>
    <property type="match status" value="1"/>
</dbReference>
<organism evidence="1 2">
    <name type="scientific">Acrasis kona</name>
    <dbReference type="NCBI Taxonomy" id="1008807"/>
    <lineage>
        <taxon>Eukaryota</taxon>
        <taxon>Discoba</taxon>
        <taxon>Heterolobosea</taxon>
        <taxon>Tetramitia</taxon>
        <taxon>Eutetramitia</taxon>
        <taxon>Acrasidae</taxon>
        <taxon>Acrasis</taxon>
    </lineage>
</organism>